<evidence type="ECO:0000256" key="2">
    <source>
        <dbReference type="ARBA" id="ARBA00023315"/>
    </source>
</evidence>
<dbReference type="PANTHER" id="PTHR43877:SF2">
    <property type="entry name" value="AMINOALKYLPHOSPHONATE N-ACETYLTRANSFERASE-RELATED"/>
    <property type="match status" value="1"/>
</dbReference>
<keyword evidence="2" id="KW-0012">Acyltransferase</keyword>
<evidence type="ECO:0000259" key="3">
    <source>
        <dbReference type="PROSITE" id="PS51186"/>
    </source>
</evidence>
<evidence type="ECO:0000313" key="5">
    <source>
        <dbReference type="Proteomes" id="UP000188912"/>
    </source>
</evidence>
<name>A0A1U9JT38_9HYPH</name>
<dbReference type="AlphaFoldDB" id="A0A1U9JT38"/>
<proteinExistence type="predicted"/>
<dbReference type="Proteomes" id="UP000188912">
    <property type="component" value="Chromosome"/>
</dbReference>
<reference evidence="4 5" key="2">
    <citation type="journal article" date="2016" name="Sci. Rep.">
        <title>The genome of Rhizobiales bacteria in predatory ants reveals urease gene functions but no genes for nitrogen fixation.</title>
        <authorList>
            <person name="Neuvonen M.M."/>
            <person name="Tamarit D."/>
            <person name="Naslund K."/>
            <person name="Liebig J."/>
            <person name="Feldhaar H."/>
            <person name="Moran N.A."/>
            <person name="Guy L."/>
            <person name="Andersson S.G."/>
        </authorList>
    </citation>
    <scope>NUCLEOTIDE SEQUENCE [LARGE SCALE GENOMIC DNA]</scope>
    <source>
        <strain evidence="4 5">Hsal</strain>
    </source>
</reference>
<feature type="domain" description="N-acetyltransferase" evidence="3">
    <location>
        <begin position="2"/>
        <end position="156"/>
    </location>
</feature>
<dbReference type="SUPFAM" id="SSF55729">
    <property type="entry name" value="Acyl-CoA N-acyltransferases (Nat)"/>
    <property type="match status" value="1"/>
</dbReference>
<evidence type="ECO:0000313" key="4">
    <source>
        <dbReference type="EMBL" id="AQS41026.1"/>
    </source>
</evidence>
<protein>
    <submittedName>
        <fullName evidence="4">Acetyltransferase protein</fullName>
    </submittedName>
</protein>
<dbReference type="InterPro" id="IPR016181">
    <property type="entry name" value="Acyl_CoA_acyltransferase"/>
</dbReference>
<dbReference type="CDD" id="cd04301">
    <property type="entry name" value="NAT_SF"/>
    <property type="match status" value="1"/>
</dbReference>
<dbReference type="InterPro" id="IPR000182">
    <property type="entry name" value="GNAT_dom"/>
</dbReference>
<dbReference type="GO" id="GO:0016747">
    <property type="term" value="F:acyltransferase activity, transferring groups other than amino-acyl groups"/>
    <property type="evidence" value="ECO:0007669"/>
    <property type="project" value="InterPro"/>
</dbReference>
<reference evidence="4 5" key="1">
    <citation type="journal article" date="2010" name="Science">
        <title>Genomic comparison of the ants Camponotus floridanus and Harpegnathos saltator.</title>
        <authorList>
            <person name="Bonasio R."/>
            <person name="Zhang G."/>
            <person name="Ye C."/>
            <person name="Mutti N.S."/>
            <person name="Fang X."/>
            <person name="Qin N."/>
            <person name="Donahue G."/>
            <person name="Yang P."/>
            <person name="Li Q."/>
            <person name="Li C."/>
            <person name="Zhang P."/>
            <person name="Huang Z."/>
            <person name="Berger S.L."/>
            <person name="Reinberg D."/>
            <person name="Wang J."/>
            <person name="Liebig J."/>
        </authorList>
    </citation>
    <scope>NUCLEOTIDE SEQUENCE [LARGE SCALE GENOMIC DNA]</scope>
    <source>
        <strain evidence="4 5">Hsal</strain>
    </source>
</reference>
<dbReference type="STRING" id="1902579.BHV28_03100"/>
<dbReference type="Gene3D" id="3.40.630.30">
    <property type="match status" value="1"/>
</dbReference>
<sequence length="167" mass="18967">MPDVFLYTTPDDPRAAPLLEALRQEYDSRYGSFYDEQGAIAEINRYPAEDFAPPAGNFVLLLRAGETIGGGAFKYYDAHTAELKRVWTRSDLRRQGLARKVLAELEQQARKQGYSRLYLTTGFRQPEAVGLYLNHGYKALFDLQADPETYKYLPFEKIISQGSTEGI</sequence>
<dbReference type="InterPro" id="IPR050832">
    <property type="entry name" value="Bact_Acetyltransf"/>
</dbReference>
<dbReference type="PROSITE" id="PS51186">
    <property type="entry name" value="GNAT"/>
    <property type="match status" value="1"/>
</dbReference>
<keyword evidence="1" id="KW-0808">Transferase</keyword>
<gene>
    <name evidence="4" type="ORF">BHV28_03100</name>
</gene>
<dbReference type="PANTHER" id="PTHR43877">
    <property type="entry name" value="AMINOALKYLPHOSPHONATE N-ACETYLTRANSFERASE-RELATED-RELATED"/>
    <property type="match status" value="1"/>
</dbReference>
<keyword evidence="5" id="KW-1185">Reference proteome</keyword>
<dbReference type="Pfam" id="PF00583">
    <property type="entry name" value="Acetyltransf_1"/>
    <property type="match status" value="1"/>
</dbReference>
<evidence type="ECO:0000256" key="1">
    <source>
        <dbReference type="ARBA" id="ARBA00022679"/>
    </source>
</evidence>
<accession>A0A1U9JT38</accession>
<dbReference type="KEGG" id="thd:BHV28_03100"/>
<organism evidence="4 5">
    <name type="scientific">Candidatus Tokpelaia hoelldobleri</name>
    <dbReference type="NCBI Taxonomy" id="1902579"/>
    <lineage>
        <taxon>Bacteria</taxon>
        <taxon>Pseudomonadati</taxon>
        <taxon>Pseudomonadota</taxon>
        <taxon>Alphaproteobacteria</taxon>
        <taxon>Hyphomicrobiales</taxon>
        <taxon>Candidatus Tokpelaia</taxon>
    </lineage>
</organism>
<dbReference type="EMBL" id="CP017315">
    <property type="protein sequence ID" value="AQS41026.1"/>
    <property type="molecule type" value="Genomic_DNA"/>
</dbReference>